<evidence type="ECO:0000313" key="2">
    <source>
        <dbReference type="Proteomes" id="UP000031184"/>
    </source>
</evidence>
<organism evidence="1 2">
    <name type="scientific">Fusobacterium necrophorum subsp. funduliforme B35</name>
    <dbReference type="NCBI Taxonomy" id="1226633"/>
    <lineage>
        <taxon>Bacteria</taxon>
        <taxon>Fusobacteriati</taxon>
        <taxon>Fusobacteriota</taxon>
        <taxon>Fusobacteriia</taxon>
        <taxon>Fusobacteriales</taxon>
        <taxon>Fusobacteriaceae</taxon>
        <taxon>Fusobacterium</taxon>
    </lineage>
</organism>
<evidence type="ECO:0000313" key="1">
    <source>
        <dbReference type="EMBL" id="KID49734.1"/>
    </source>
</evidence>
<dbReference type="AlphaFoldDB" id="A0A0B4EXS4"/>
<dbReference type="PATRIC" id="fig|1226633.4.peg.570"/>
<accession>A0A0B4EXS4</accession>
<sequence length="137" mass="16130">MKRGLYALIFLLSSSIGFGTSVFLQETWIEQRGREQFRDTLVWKERNLEGRSGSNQYVEFLTPISTKDRKEDTTWKGYSFLMGTNSNLEKIRTFIWEAVLDIFVEENEKILMIGKRKQGPMESMQNWLISKTSNWLC</sequence>
<proteinExistence type="predicted"/>
<protein>
    <submittedName>
        <fullName evidence="1">Uncharacterized protein</fullName>
    </submittedName>
</protein>
<dbReference type="EMBL" id="AUZI01000011">
    <property type="protein sequence ID" value="KID49734.1"/>
    <property type="molecule type" value="Genomic_DNA"/>
</dbReference>
<name>A0A0B4EXS4_9FUSO</name>
<reference evidence="1 2" key="1">
    <citation type="submission" date="2013-08" db="EMBL/GenBank/DDBJ databases">
        <title>An opportunistic ruminal bacterium that causes liver abscesses in cattle.</title>
        <authorList>
            <person name="Benahmed F.H."/>
            <person name="Rasmussen M."/>
            <person name="Harbottle H."/>
            <person name="Soppet D."/>
            <person name="Nagaraja T.G."/>
            <person name="Davidson M."/>
        </authorList>
    </citation>
    <scope>NUCLEOTIDE SEQUENCE [LARGE SCALE GENOMIC DNA]</scope>
    <source>
        <strain evidence="1 2">B35</strain>
    </source>
</reference>
<gene>
    <name evidence="1" type="ORF">C095_02875</name>
</gene>
<comment type="caution">
    <text evidence="1">The sequence shown here is derived from an EMBL/GenBank/DDBJ whole genome shotgun (WGS) entry which is preliminary data.</text>
</comment>
<dbReference type="Proteomes" id="UP000031184">
    <property type="component" value="Unassembled WGS sequence"/>
</dbReference>